<proteinExistence type="predicted"/>
<dbReference type="GO" id="GO:0042289">
    <property type="term" value="F:MHC class II protein binding"/>
    <property type="evidence" value="ECO:0007669"/>
    <property type="project" value="TreeGrafter"/>
</dbReference>
<feature type="domain" description="Ig-like" evidence="1">
    <location>
        <begin position="1"/>
        <end position="89"/>
    </location>
</feature>
<evidence type="ECO:0000259" key="1">
    <source>
        <dbReference type="PROSITE" id="PS50835"/>
    </source>
</evidence>
<dbReference type="GO" id="GO:0009897">
    <property type="term" value="C:external side of plasma membrane"/>
    <property type="evidence" value="ECO:0007669"/>
    <property type="project" value="TreeGrafter"/>
</dbReference>
<accession>A0AA47MSS3</accession>
<reference evidence="2" key="1">
    <citation type="journal article" date="2023" name="Front. Mar. Sci.">
        <title>A new Merluccius polli reference genome to investigate the effects of global change in West African waters.</title>
        <authorList>
            <person name="Mateo J.L."/>
            <person name="Blanco-Fernandez C."/>
            <person name="Garcia-Vazquez E."/>
            <person name="Machado-Schiaffino G."/>
        </authorList>
    </citation>
    <scope>NUCLEOTIDE SEQUENCE</scope>
    <source>
        <strain evidence="2">C29</strain>
        <tissue evidence="2">Fin</tissue>
    </source>
</reference>
<evidence type="ECO:0000313" key="2">
    <source>
        <dbReference type="EMBL" id="KAK0146003.1"/>
    </source>
</evidence>
<dbReference type="GO" id="GO:0045121">
    <property type="term" value="C:membrane raft"/>
    <property type="evidence" value="ECO:0007669"/>
    <property type="project" value="TreeGrafter"/>
</dbReference>
<name>A0AA47MSS3_MERPO</name>
<dbReference type="GO" id="GO:1990782">
    <property type="term" value="F:protein tyrosine kinase binding"/>
    <property type="evidence" value="ECO:0007669"/>
    <property type="project" value="TreeGrafter"/>
</dbReference>
<evidence type="ECO:0000313" key="3">
    <source>
        <dbReference type="Proteomes" id="UP001174136"/>
    </source>
</evidence>
<dbReference type="PANTHER" id="PTHR11422:SF3">
    <property type="entry name" value="G6F-LIKE PROTEIN"/>
    <property type="match status" value="1"/>
</dbReference>
<dbReference type="InterPro" id="IPR003599">
    <property type="entry name" value="Ig_sub"/>
</dbReference>
<sequence length="412" mass="46027">MFVVELGKPATLACIDREMTGAVTVNWRKMKIADPKRQKKLLHLASEKNEFSRSPSMDSMQLADPNFQESGVFSLVFIPKIGDEGLYFCLFKQQEKKEREKVILLAILTATIFPAAPPPKDSIVHLVASVSPNFIGRITWTGPSGTPLRSEVKGKETLTKVPRFNAEDGGTYVCVFHPKDNSSRATFSFDVAVEVDAAAEASYTNVTQGHQISTASIAGVPFSLSCPPIQGDYVQVYWQNMDKKQEIKQLYQYDRWRDSQEQKKGPVLKRAGPPYNAQTGSFSFLMKPLVEDGGLYICMVYFNNKRYSQSTKLSVLKGIPSPKSTSLHLCCYYSAWSQVQQVGWTYQNRHHALQRFSPRIGLAIANISLPISANTAGNYTCTLRLKNGQEIWAVYTITLPTKGGRQSFRPAL</sequence>
<dbReference type="Proteomes" id="UP001174136">
    <property type="component" value="Unassembled WGS sequence"/>
</dbReference>
<gene>
    <name evidence="2" type="ORF">N1851_015062</name>
</gene>
<dbReference type="PANTHER" id="PTHR11422">
    <property type="entry name" value="T-CELL SURFACE GLYCOPROTEIN CD4"/>
    <property type="match status" value="1"/>
</dbReference>
<keyword evidence="3" id="KW-1185">Reference proteome</keyword>
<dbReference type="SMART" id="SM00409">
    <property type="entry name" value="IG"/>
    <property type="match status" value="2"/>
</dbReference>
<dbReference type="InterPro" id="IPR013783">
    <property type="entry name" value="Ig-like_fold"/>
</dbReference>
<dbReference type="GO" id="GO:0070374">
    <property type="term" value="P:positive regulation of ERK1 and ERK2 cascade"/>
    <property type="evidence" value="ECO:0007669"/>
    <property type="project" value="TreeGrafter"/>
</dbReference>
<dbReference type="PROSITE" id="PS50835">
    <property type="entry name" value="IG_LIKE"/>
    <property type="match status" value="1"/>
</dbReference>
<dbReference type="Gene3D" id="2.60.40.10">
    <property type="entry name" value="Immunoglobulins"/>
    <property type="match status" value="1"/>
</dbReference>
<dbReference type="AlphaFoldDB" id="A0AA47MSS3"/>
<dbReference type="EMBL" id="JAOPHQ010002650">
    <property type="protein sequence ID" value="KAK0146003.1"/>
    <property type="molecule type" value="Genomic_DNA"/>
</dbReference>
<dbReference type="GO" id="GO:0035723">
    <property type="term" value="P:interleukin-15-mediated signaling pathway"/>
    <property type="evidence" value="ECO:0007669"/>
    <property type="project" value="TreeGrafter"/>
</dbReference>
<comment type="caution">
    <text evidence="2">The sequence shown here is derived from an EMBL/GenBank/DDBJ whole genome shotgun (WGS) entry which is preliminary data.</text>
</comment>
<protein>
    <recommendedName>
        <fullName evidence="1">Ig-like domain-containing protein</fullName>
    </recommendedName>
</protein>
<dbReference type="InterPro" id="IPR007110">
    <property type="entry name" value="Ig-like_dom"/>
</dbReference>
<organism evidence="2 3">
    <name type="scientific">Merluccius polli</name>
    <name type="common">Benguela hake</name>
    <name type="synonym">Merluccius cadenati</name>
    <dbReference type="NCBI Taxonomy" id="89951"/>
    <lineage>
        <taxon>Eukaryota</taxon>
        <taxon>Metazoa</taxon>
        <taxon>Chordata</taxon>
        <taxon>Craniata</taxon>
        <taxon>Vertebrata</taxon>
        <taxon>Euteleostomi</taxon>
        <taxon>Actinopterygii</taxon>
        <taxon>Neopterygii</taxon>
        <taxon>Teleostei</taxon>
        <taxon>Neoteleostei</taxon>
        <taxon>Acanthomorphata</taxon>
        <taxon>Zeiogadaria</taxon>
        <taxon>Gadariae</taxon>
        <taxon>Gadiformes</taxon>
        <taxon>Gadoidei</taxon>
        <taxon>Merlucciidae</taxon>
        <taxon>Merluccius</taxon>
    </lineage>
</organism>
<dbReference type="GO" id="GO:0042110">
    <property type="term" value="P:T cell activation"/>
    <property type="evidence" value="ECO:0007669"/>
    <property type="project" value="TreeGrafter"/>
</dbReference>